<name>A0A7W7CMG2_9ACTN</name>
<keyword evidence="1 3" id="KW-0560">Oxidoreductase</keyword>
<dbReference type="AlphaFoldDB" id="A0A7W7CMG2"/>
<comment type="caution">
    <text evidence="3">The sequence shown here is derived from an EMBL/GenBank/DDBJ whole genome shotgun (WGS) entry which is preliminary data.</text>
</comment>
<dbReference type="Gene3D" id="3.20.20.30">
    <property type="entry name" value="Luciferase-like domain"/>
    <property type="match status" value="1"/>
</dbReference>
<feature type="domain" description="Luciferase-like" evidence="2">
    <location>
        <begin position="14"/>
        <end position="292"/>
    </location>
</feature>
<dbReference type="InterPro" id="IPR036661">
    <property type="entry name" value="Luciferase-like_sf"/>
</dbReference>
<dbReference type="GO" id="GO:0018537">
    <property type="term" value="F:coenzyme F420-dependent N5,N10-methenyltetrahydromethanopterin reductase activity"/>
    <property type="evidence" value="ECO:0007669"/>
    <property type="project" value="UniProtKB-EC"/>
</dbReference>
<dbReference type="Pfam" id="PF00296">
    <property type="entry name" value="Bac_luciferase"/>
    <property type="match status" value="1"/>
</dbReference>
<dbReference type="CDD" id="cd01097">
    <property type="entry name" value="Tetrahydromethanopterin_reductase"/>
    <property type="match status" value="1"/>
</dbReference>
<dbReference type="EC" id="1.5.98.2" evidence="3"/>
<dbReference type="InterPro" id="IPR050564">
    <property type="entry name" value="F420-G6PD/mer"/>
</dbReference>
<dbReference type="InterPro" id="IPR011251">
    <property type="entry name" value="Luciferase-like_dom"/>
</dbReference>
<sequence>MRLAFSISGHRDSAGAVRAAVAAERAGFDDVWLTEDYFERGAFALAGAVAARTGKVRIGLGVVNPWTRHPALTAMEFATLDELSGGRAVLGLGASNAHWMSDRMGIPFDRPLARTLESVGLIRRLLTGEPVTFAGDFFTVDTRLSFAPVRRDPPIVLGVKGPRAITEGGAVADGLLLSILAGPGYVRWVRSRVGAGAEVSAYVGLAVDDDPARARDRLRPMVAQFLGVHGDHLITRTAGVPADLAAHFRAGWLDGAPRADLVTDDLLDEVAVAGDAAGAARGLARLAEAGLDVAVIRDDPAVDPEQTLAAALSAVTAG</sequence>
<dbReference type="EMBL" id="JACHMF010000001">
    <property type="protein sequence ID" value="MBB4691272.1"/>
    <property type="molecule type" value="Genomic_DNA"/>
</dbReference>
<dbReference type="SUPFAM" id="SSF51679">
    <property type="entry name" value="Bacterial luciferase-like"/>
    <property type="match status" value="1"/>
</dbReference>
<dbReference type="RefSeq" id="WP_184950108.1">
    <property type="nucleotide sequence ID" value="NZ_BOMC01000006.1"/>
</dbReference>
<keyword evidence="4" id="KW-1185">Reference proteome</keyword>
<proteinExistence type="predicted"/>
<evidence type="ECO:0000313" key="3">
    <source>
        <dbReference type="EMBL" id="MBB4691272.1"/>
    </source>
</evidence>
<organism evidence="3 4">
    <name type="scientific">Paractinoplanes abujensis</name>
    <dbReference type="NCBI Taxonomy" id="882441"/>
    <lineage>
        <taxon>Bacteria</taxon>
        <taxon>Bacillati</taxon>
        <taxon>Actinomycetota</taxon>
        <taxon>Actinomycetes</taxon>
        <taxon>Micromonosporales</taxon>
        <taxon>Micromonosporaceae</taxon>
        <taxon>Paractinoplanes</taxon>
    </lineage>
</organism>
<dbReference type="PANTHER" id="PTHR43244:SF1">
    <property type="entry name" value="5,10-METHYLENETETRAHYDROMETHANOPTERIN REDUCTASE"/>
    <property type="match status" value="1"/>
</dbReference>
<dbReference type="PANTHER" id="PTHR43244">
    <property type="match status" value="1"/>
</dbReference>
<accession>A0A7W7CMG2</accession>
<dbReference type="GO" id="GO:0016705">
    <property type="term" value="F:oxidoreductase activity, acting on paired donors, with incorporation or reduction of molecular oxygen"/>
    <property type="evidence" value="ECO:0007669"/>
    <property type="project" value="InterPro"/>
</dbReference>
<protein>
    <submittedName>
        <fullName evidence="3">5,10-methylenetetrahydromethanopterin reductase</fullName>
        <ecNumber evidence="3">1.5.98.2</ecNumber>
    </submittedName>
</protein>
<evidence type="ECO:0000259" key="2">
    <source>
        <dbReference type="Pfam" id="PF00296"/>
    </source>
</evidence>
<evidence type="ECO:0000313" key="4">
    <source>
        <dbReference type="Proteomes" id="UP000542742"/>
    </source>
</evidence>
<evidence type="ECO:0000256" key="1">
    <source>
        <dbReference type="ARBA" id="ARBA00023002"/>
    </source>
</evidence>
<reference evidence="3 4" key="1">
    <citation type="submission" date="2020-08" db="EMBL/GenBank/DDBJ databases">
        <title>Sequencing the genomes of 1000 actinobacteria strains.</title>
        <authorList>
            <person name="Klenk H.-P."/>
        </authorList>
    </citation>
    <scope>NUCLEOTIDE SEQUENCE [LARGE SCALE GENOMIC DNA]</scope>
    <source>
        <strain evidence="3 4">DSM 45518</strain>
    </source>
</reference>
<gene>
    <name evidence="3" type="ORF">BKA14_001420</name>
</gene>
<dbReference type="Proteomes" id="UP000542742">
    <property type="component" value="Unassembled WGS sequence"/>
</dbReference>